<gene>
    <name evidence="1" type="ORF">BJ322DRAFT_1112305</name>
</gene>
<comment type="caution">
    <text evidence="1">The sequence shown here is derived from an EMBL/GenBank/DDBJ whole genome shotgun (WGS) entry which is preliminary data.</text>
</comment>
<protein>
    <submittedName>
        <fullName evidence="1">Uncharacterized protein</fullName>
    </submittedName>
</protein>
<keyword evidence="2" id="KW-1185">Reference proteome</keyword>
<sequence>MACLFCRMRKIACAPPVPPDALDVGIKFLATFKDKVESPLVKKIFEPAIAILTIVKVGWYGQKGDAFAELAGLCSKTCHTLETVDDLAGFDEHIEDLGRFVDAACLLLSIITRRSEL</sequence>
<evidence type="ECO:0000313" key="2">
    <source>
        <dbReference type="Proteomes" id="UP000736335"/>
    </source>
</evidence>
<organism evidence="1 2">
    <name type="scientific">Thelephora terrestris</name>
    <dbReference type="NCBI Taxonomy" id="56493"/>
    <lineage>
        <taxon>Eukaryota</taxon>
        <taxon>Fungi</taxon>
        <taxon>Dikarya</taxon>
        <taxon>Basidiomycota</taxon>
        <taxon>Agaricomycotina</taxon>
        <taxon>Agaricomycetes</taxon>
        <taxon>Thelephorales</taxon>
        <taxon>Thelephoraceae</taxon>
        <taxon>Thelephora</taxon>
    </lineage>
</organism>
<reference evidence="1" key="1">
    <citation type="journal article" date="2020" name="Nat. Commun.">
        <title>Large-scale genome sequencing of mycorrhizal fungi provides insights into the early evolution of symbiotic traits.</title>
        <authorList>
            <person name="Miyauchi S."/>
            <person name="Kiss E."/>
            <person name="Kuo A."/>
            <person name="Drula E."/>
            <person name="Kohler A."/>
            <person name="Sanchez-Garcia M."/>
            <person name="Morin E."/>
            <person name="Andreopoulos B."/>
            <person name="Barry K.W."/>
            <person name="Bonito G."/>
            <person name="Buee M."/>
            <person name="Carver A."/>
            <person name="Chen C."/>
            <person name="Cichocki N."/>
            <person name="Clum A."/>
            <person name="Culley D."/>
            <person name="Crous P.W."/>
            <person name="Fauchery L."/>
            <person name="Girlanda M."/>
            <person name="Hayes R.D."/>
            <person name="Keri Z."/>
            <person name="LaButti K."/>
            <person name="Lipzen A."/>
            <person name="Lombard V."/>
            <person name="Magnuson J."/>
            <person name="Maillard F."/>
            <person name="Murat C."/>
            <person name="Nolan M."/>
            <person name="Ohm R.A."/>
            <person name="Pangilinan J."/>
            <person name="Pereira M.F."/>
            <person name="Perotto S."/>
            <person name="Peter M."/>
            <person name="Pfister S."/>
            <person name="Riley R."/>
            <person name="Sitrit Y."/>
            <person name="Stielow J.B."/>
            <person name="Szollosi G."/>
            <person name="Zifcakova L."/>
            <person name="Stursova M."/>
            <person name="Spatafora J.W."/>
            <person name="Tedersoo L."/>
            <person name="Vaario L.M."/>
            <person name="Yamada A."/>
            <person name="Yan M."/>
            <person name="Wang P."/>
            <person name="Xu J."/>
            <person name="Bruns T."/>
            <person name="Baldrian P."/>
            <person name="Vilgalys R."/>
            <person name="Dunand C."/>
            <person name="Henrissat B."/>
            <person name="Grigoriev I.V."/>
            <person name="Hibbett D."/>
            <person name="Nagy L.G."/>
            <person name="Martin F.M."/>
        </authorList>
    </citation>
    <scope>NUCLEOTIDE SEQUENCE</scope>
    <source>
        <strain evidence="1">UH-Tt-Lm1</strain>
    </source>
</reference>
<proteinExistence type="predicted"/>
<dbReference type="Proteomes" id="UP000736335">
    <property type="component" value="Unassembled WGS sequence"/>
</dbReference>
<accession>A0A9P6H9A8</accession>
<name>A0A9P6H9A8_9AGAM</name>
<evidence type="ECO:0000313" key="1">
    <source>
        <dbReference type="EMBL" id="KAF9780918.1"/>
    </source>
</evidence>
<reference evidence="1" key="2">
    <citation type="submission" date="2020-11" db="EMBL/GenBank/DDBJ databases">
        <authorList>
            <consortium name="DOE Joint Genome Institute"/>
            <person name="Kuo A."/>
            <person name="Miyauchi S."/>
            <person name="Kiss E."/>
            <person name="Drula E."/>
            <person name="Kohler A."/>
            <person name="Sanchez-Garcia M."/>
            <person name="Andreopoulos B."/>
            <person name="Barry K.W."/>
            <person name="Bonito G."/>
            <person name="Buee M."/>
            <person name="Carver A."/>
            <person name="Chen C."/>
            <person name="Cichocki N."/>
            <person name="Clum A."/>
            <person name="Culley D."/>
            <person name="Crous P.W."/>
            <person name="Fauchery L."/>
            <person name="Girlanda M."/>
            <person name="Hayes R."/>
            <person name="Keri Z."/>
            <person name="Labutti K."/>
            <person name="Lipzen A."/>
            <person name="Lombard V."/>
            <person name="Magnuson J."/>
            <person name="Maillard F."/>
            <person name="Morin E."/>
            <person name="Murat C."/>
            <person name="Nolan M."/>
            <person name="Ohm R."/>
            <person name="Pangilinan J."/>
            <person name="Pereira M."/>
            <person name="Perotto S."/>
            <person name="Peter M."/>
            <person name="Riley R."/>
            <person name="Sitrit Y."/>
            <person name="Stielow B."/>
            <person name="Szollosi G."/>
            <person name="Zifcakova L."/>
            <person name="Stursova M."/>
            <person name="Spatafora J.W."/>
            <person name="Tedersoo L."/>
            <person name="Vaario L.-M."/>
            <person name="Yamada A."/>
            <person name="Yan M."/>
            <person name="Wang P."/>
            <person name="Xu J."/>
            <person name="Bruns T."/>
            <person name="Baldrian P."/>
            <person name="Vilgalys R."/>
            <person name="Henrissat B."/>
            <person name="Grigoriev I.V."/>
            <person name="Hibbett D."/>
            <person name="Nagy L.G."/>
            <person name="Martin F.M."/>
        </authorList>
    </citation>
    <scope>NUCLEOTIDE SEQUENCE</scope>
    <source>
        <strain evidence="1">UH-Tt-Lm1</strain>
    </source>
</reference>
<dbReference type="EMBL" id="WIUZ02000015">
    <property type="protein sequence ID" value="KAF9780918.1"/>
    <property type="molecule type" value="Genomic_DNA"/>
</dbReference>
<dbReference type="AlphaFoldDB" id="A0A9P6H9A8"/>